<evidence type="ECO:0000313" key="6">
    <source>
        <dbReference type="EMBL" id="CAB4757121.1"/>
    </source>
</evidence>
<dbReference type="GO" id="GO:0016042">
    <property type="term" value="P:lipid catabolic process"/>
    <property type="evidence" value="ECO:0007669"/>
    <property type="project" value="UniProtKB-KW"/>
</dbReference>
<organism evidence="5">
    <name type="scientific">freshwater metagenome</name>
    <dbReference type="NCBI Taxonomy" id="449393"/>
    <lineage>
        <taxon>unclassified sequences</taxon>
        <taxon>metagenomes</taxon>
        <taxon>ecological metagenomes</taxon>
    </lineage>
</organism>
<dbReference type="InterPro" id="IPR041127">
    <property type="entry name" value="PET_hydrolase/cutinase-like"/>
</dbReference>
<evidence type="ECO:0000256" key="1">
    <source>
        <dbReference type="ARBA" id="ARBA00022801"/>
    </source>
</evidence>
<dbReference type="PANTHER" id="PTHR10272">
    <property type="entry name" value="PLATELET-ACTIVATING FACTOR ACETYLHYDROLASE"/>
    <property type="match status" value="1"/>
</dbReference>
<keyword evidence="1" id="KW-0378">Hydrolase</keyword>
<evidence type="ECO:0000313" key="5">
    <source>
        <dbReference type="EMBL" id="CAB4540878.1"/>
    </source>
</evidence>
<keyword evidence="3" id="KW-0443">Lipid metabolism</keyword>
<feature type="domain" description="PET hydrolase/cutinase-like" evidence="4">
    <location>
        <begin position="116"/>
        <end position="309"/>
    </location>
</feature>
<proteinExistence type="predicted"/>
<evidence type="ECO:0000256" key="2">
    <source>
        <dbReference type="ARBA" id="ARBA00022963"/>
    </source>
</evidence>
<dbReference type="PROSITE" id="PS51257">
    <property type="entry name" value="PROKAR_LIPOPROTEIN"/>
    <property type="match status" value="1"/>
</dbReference>
<evidence type="ECO:0000313" key="7">
    <source>
        <dbReference type="EMBL" id="CAB4908581.1"/>
    </source>
</evidence>
<dbReference type="Gene3D" id="3.40.50.1820">
    <property type="entry name" value="alpha/beta hydrolase"/>
    <property type="match status" value="1"/>
</dbReference>
<dbReference type="PANTHER" id="PTHR10272:SF0">
    <property type="entry name" value="PLATELET-ACTIVATING FACTOR ACETYLHYDROLASE"/>
    <property type="match status" value="1"/>
</dbReference>
<reference evidence="5" key="1">
    <citation type="submission" date="2020-05" db="EMBL/GenBank/DDBJ databases">
        <authorList>
            <person name="Chiriac C."/>
            <person name="Salcher M."/>
            <person name="Ghai R."/>
            <person name="Kavagutti S V."/>
        </authorList>
    </citation>
    <scope>NUCLEOTIDE SEQUENCE</scope>
</reference>
<dbReference type="SUPFAM" id="SSF53474">
    <property type="entry name" value="alpha/beta-Hydrolases"/>
    <property type="match status" value="1"/>
</dbReference>
<dbReference type="EMBL" id="CAEZYU010000120">
    <property type="protein sequence ID" value="CAB4757121.1"/>
    <property type="molecule type" value="Genomic_DNA"/>
</dbReference>
<dbReference type="EMBL" id="CAEZSF010000090">
    <property type="protein sequence ID" value="CAB4540878.1"/>
    <property type="molecule type" value="Genomic_DNA"/>
</dbReference>
<evidence type="ECO:0000256" key="3">
    <source>
        <dbReference type="ARBA" id="ARBA00023098"/>
    </source>
</evidence>
<gene>
    <name evidence="5" type="ORF">UFOPK1358_01014</name>
    <name evidence="6" type="ORF">UFOPK2766_01986</name>
    <name evidence="7" type="ORF">UFOPK3519_01262</name>
</gene>
<evidence type="ECO:0000259" key="4">
    <source>
        <dbReference type="Pfam" id="PF12740"/>
    </source>
</evidence>
<accession>A0A6J6BRW1</accession>
<dbReference type="EMBL" id="CAFBMG010000107">
    <property type="protein sequence ID" value="CAB4908581.1"/>
    <property type="molecule type" value="Genomic_DNA"/>
</dbReference>
<dbReference type="Pfam" id="PF12740">
    <property type="entry name" value="PETase"/>
    <property type="match status" value="1"/>
</dbReference>
<sequence>MKRTTVGTCSLLAAIVMFAGACVPAPPKPATGLNPNSAPRAGEAAYAQHGPFEVGVTTLQMSDRKVEVWYPVNPEDIGTAPRDVTFIREYVSTSFDKLLPPEVNPPFVTDATRGVPASTAGPFPLVLFSHGFASYRTQSTSLTTHLASWGFVVISPDYLERGLRSVLGEPPASPRADTAVADEAITLLRSENATVGGFLEGRVDSSSVYPIGHSAGGGTSLRLLERSDVHSVIPMAAGYNLLSQLNGSLTLPEGKSIAWIGGVKDGIAAIADIRRGFDYTPGERKLIEISGAGHNNAFTDICEIGEGGVADLVRGTGIPIPASLLALGDNGCSVPPFRDSPDVWPEVRHFVTAELRYRSGLDAQPVGLGDQVLASFDDIARYRHNP</sequence>
<protein>
    <submittedName>
        <fullName evidence="5">Unannotated protein</fullName>
    </submittedName>
</protein>
<dbReference type="InterPro" id="IPR029058">
    <property type="entry name" value="AB_hydrolase_fold"/>
</dbReference>
<keyword evidence="2" id="KW-0442">Lipid degradation</keyword>
<dbReference type="AlphaFoldDB" id="A0A6J6BRW1"/>
<name>A0A6J6BRW1_9ZZZZ</name>
<dbReference type="GO" id="GO:0003847">
    <property type="term" value="F:1-alkyl-2-acetylglycerophosphocholine esterase activity"/>
    <property type="evidence" value="ECO:0007669"/>
    <property type="project" value="TreeGrafter"/>
</dbReference>